<feature type="domain" description="Zinc finger" evidence="1">
    <location>
        <begin position="15"/>
        <end position="54"/>
    </location>
</feature>
<feature type="non-terminal residue" evidence="2">
    <location>
        <position position="54"/>
    </location>
</feature>
<feature type="non-terminal residue" evidence="2">
    <location>
        <position position="1"/>
    </location>
</feature>
<dbReference type="InterPro" id="IPR033446">
    <property type="entry name" value="ZCCHC24_Znf-3CxxC"/>
</dbReference>
<evidence type="ECO:0000259" key="1">
    <source>
        <dbReference type="Pfam" id="PF17180"/>
    </source>
</evidence>
<comment type="caution">
    <text evidence="2">The sequence shown here is derived from an EMBL/GenBank/DDBJ whole genome shotgun (WGS) entry which is preliminary data.</text>
</comment>
<keyword evidence="3" id="KW-1185">Reference proteome</keyword>
<protein>
    <recommendedName>
        <fullName evidence="1">Zinc finger domain-containing protein</fullName>
    </recommendedName>
</protein>
<dbReference type="EMBL" id="JANPWB010000010">
    <property type="protein sequence ID" value="KAJ1142337.1"/>
    <property type="molecule type" value="Genomic_DNA"/>
</dbReference>
<gene>
    <name evidence="2" type="ORF">NDU88_008663</name>
</gene>
<evidence type="ECO:0000313" key="3">
    <source>
        <dbReference type="Proteomes" id="UP001066276"/>
    </source>
</evidence>
<reference evidence="2" key="1">
    <citation type="journal article" date="2022" name="bioRxiv">
        <title>Sequencing and chromosome-scale assembly of the giantPleurodeles waltlgenome.</title>
        <authorList>
            <person name="Brown T."/>
            <person name="Elewa A."/>
            <person name="Iarovenko S."/>
            <person name="Subramanian E."/>
            <person name="Araus A.J."/>
            <person name="Petzold A."/>
            <person name="Susuki M."/>
            <person name="Suzuki K.-i.T."/>
            <person name="Hayashi T."/>
            <person name="Toyoda A."/>
            <person name="Oliveira C."/>
            <person name="Osipova E."/>
            <person name="Leigh N.D."/>
            <person name="Simon A."/>
            <person name="Yun M.H."/>
        </authorList>
    </citation>
    <scope>NUCLEOTIDE SEQUENCE</scope>
    <source>
        <strain evidence="2">20211129_DDA</strain>
        <tissue evidence="2">Liver</tissue>
    </source>
</reference>
<sequence length="54" mass="6274">ARPKGEGLTPYQGKKRCFGEYKCPKCKRKWMSGNSWANMGQECIKCHINVYPHK</sequence>
<dbReference type="AlphaFoldDB" id="A0AAV7QSE5"/>
<proteinExistence type="predicted"/>
<dbReference type="Pfam" id="PF17180">
    <property type="entry name" value="Zn_ribbon_3CxxC_2"/>
    <property type="match status" value="1"/>
</dbReference>
<evidence type="ECO:0000313" key="2">
    <source>
        <dbReference type="EMBL" id="KAJ1142337.1"/>
    </source>
</evidence>
<organism evidence="2 3">
    <name type="scientific">Pleurodeles waltl</name>
    <name type="common">Iberian ribbed newt</name>
    <dbReference type="NCBI Taxonomy" id="8319"/>
    <lineage>
        <taxon>Eukaryota</taxon>
        <taxon>Metazoa</taxon>
        <taxon>Chordata</taxon>
        <taxon>Craniata</taxon>
        <taxon>Vertebrata</taxon>
        <taxon>Euteleostomi</taxon>
        <taxon>Amphibia</taxon>
        <taxon>Batrachia</taxon>
        <taxon>Caudata</taxon>
        <taxon>Salamandroidea</taxon>
        <taxon>Salamandridae</taxon>
        <taxon>Pleurodelinae</taxon>
        <taxon>Pleurodeles</taxon>
    </lineage>
</organism>
<name>A0AAV7QSE5_PLEWA</name>
<accession>A0AAV7QSE5</accession>
<dbReference type="Proteomes" id="UP001066276">
    <property type="component" value="Chromosome 6"/>
</dbReference>